<reference evidence="1 2" key="1">
    <citation type="submission" date="2017-12" db="EMBL/GenBank/DDBJ databases">
        <title>Comparative genomics yields insights into virulence evolution of Verticillium dahliae.</title>
        <authorList>
            <person name="Fan R."/>
            <person name="Armitage A.D."/>
            <person name="Cascant-Lopez E."/>
            <person name="Sobczyk M."/>
            <person name="Cockerton H.M."/>
            <person name="Harrison R.J."/>
        </authorList>
    </citation>
    <scope>NUCLEOTIDE SEQUENCE [LARGE SCALE GENOMIC DNA]</scope>
    <source>
        <strain evidence="1 2">12008</strain>
    </source>
</reference>
<evidence type="ECO:0000313" key="2">
    <source>
        <dbReference type="Proteomes" id="UP000236305"/>
    </source>
</evidence>
<organism evidence="1 2">
    <name type="scientific">Verticillium dahliae</name>
    <name type="common">Verticillium wilt</name>
    <dbReference type="NCBI Taxonomy" id="27337"/>
    <lineage>
        <taxon>Eukaryota</taxon>
        <taxon>Fungi</taxon>
        <taxon>Dikarya</taxon>
        <taxon>Ascomycota</taxon>
        <taxon>Pezizomycotina</taxon>
        <taxon>Sordariomycetes</taxon>
        <taxon>Hypocreomycetidae</taxon>
        <taxon>Glomerellales</taxon>
        <taxon>Plectosphaerellaceae</taxon>
        <taxon>Verticillium</taxon>
    </lineage>
</organism>
<evidence type="ECO:0000313" key="1">
    <source>
        <dbReference type="EMBL" id="PNH26316.1"/>
    </source>
</evidence>
<protein>
    <submittedName>
        <fullName evidence="1">Uncharacterized protein</fullName>
    </submittedName>
</protein>
<dbReference type="AlphaFoldDB" id="A0AA45AGA5"/>
<accession>A0AA45AGA5</accession>
<name>A0AA45AGA5_VERDA</name>
<dbReference type="Proteomes" id="UP000236305">
    <property type="component" value="Unassembled WGS sequence"/>
</dbReference>
<gene>
    <name evidence="1" type="ORF">BJF96_g10367</name>
</gene>
<comment type="caution">
    <text evidence="1">The sequence shown here is derived from an EMBL/GenBank/DDBJ whole genome shotgun (WGS) entry which is preliminary data.</text>
</comment>
<proteinExistence type="predicted"/>
<sequence length="128" mass="14505">MPTFCHGRIRIPKPGFVLYADVMPDKTLDWTAFQVAILGGAGDFFSDRLDPMHGSGDDELEDITTWFDDFGFKSEGRLTQTPEVCLWVPAYMIMEAEQQISGLRHRRGTKTTVHTWRSQQDAHSGLQS</sequence>
<dbReference type="EMBL" id="MPSH01000074">
    <property type="protein sequence ID" value="PNH26316.1"/>
    <property type="molecule type" value="Genomic_DNA"/>
</dbReference>